<evidence type="ECO:0000313" key="2">
    <source>
        <dbReference type="EMBL" id="KAB7740667.1"/>
    </source>
</evidence>
<dbReference type="GO" id="GO:0016020">
    <property type="term" value="C:membrane"/>
    <property type="evidence" value="ECO:0007669"/>
    <property type="project" value="GOC"/>
</dbReference>
<dbReference type="Gene3D" id="3.90.550.20">
    <property type="match status" value="1"/>
</dbReference>
<evidence type="ECO:0000256" key="1">
    <source>
        <dbReference type="ARBA" id="ARBA00022679"/>
    </source>
</evidence>
<organism evidence="2 3">
    <name type="scientific">Parvibaculum sedimenti</name>
    <dbReference type="NCBI Taxonomy" id="2608632"/>
    <lineage>
        <taxon>Bacteria</taxon>
        <taxon>Pseudomonadati</taxon>
        <taxon>Pseudomonadota</taxon>
        <taxon>Alphaproteobacteria</taxon>
        <taxon>Hyphomicrobiales</taxon>
        <taxon>Parvibaculaceae</taxon>
        <taxon>Parvibaculum</taxon>
    </lineage>
</organism>
<keyword evidence="1" id="KW-0808">Transferase</keyword>
<dbReference type="Pfam" id="PF04488">
    <property type="entry name" value="Gly_transf_sug"/>
    <property type="match status" value="1"/>
</dbReference>
<comment type="caution">
    <text evidence="2">The sequence shown here is derived from an EMBL/GenBank/DDBJ whole genome shotgun (WGS) entry which is preliminary data.</text>
</comment>
<evidence type="ECO:0008006" key="4">
    <source>
        <dbReference type="Google" id="ProtNLM"/>
    </source>
</evidence>
<accession>A0A6N6VIG0</accession>
<keyword evidence="3" id="KW-1185">Reference proteome</keyword>
<dbReference type="GO" id="GO:0000030">
    <property type="term" value="F:mannosyltransferase activity"/>
    <property type="evidence" value="ECO:0007669"/>
    <property type="project" value="TreeGrafter"/>
</dbReference>
<dbReference type="AlphaFoldDB" id="A0A6N6VIG0"/>
<dbReference type="GO" id="GO:0051999">
    <property type="term" value="P:mannosyl-inositol phosphorylceramide biosynthetic process"/>
    <property type="evidence" value="ECO:0007669"/>
    <property type="project" value="TreeGrafter"/>
</dbReference>
<sequence>MILASILITANDAANRTLPEPIRANIASFRKHHPEFAHSLFNTEIARELLSSRFGREVLSAFDSLKPYAFKADLARYCMLHEHGGIYADLSFFFVNPLPFDGKRLLVFPGLMATTPWDVSNGIIAAPPGHKALARAIELVCANVRKNYYGPTSFCPTGPTLFGKAVALTCEPEDILTGRALWMDSPAPGEPKVHCKAVDGKLVAVKRKTKAGTISELGVSTGNNYLHHWRAKDVYASGV</sequence>
<dbReference type="PANTHER" id="PTHR32385:SF15">
    <property type="entry name" value="INOSITOL PHOSPHOCERAMIDE MANNOSYLTRANSFERASE 1"/>
    <property type="match status" value="1"/>
</dbReference>
<dbReference type="Proteomes" id="UP000468901">
    <property type="component" value="Unassembled WGS sequence"/>
</dbReference>
<dbReference type="RefSeq" id="WP_152215406.1">
    <property type="nucleotide sequence ID" value="NZ_WESC01000005.1"/>
</dbReference>
<gene>
    <name evidence="2" type="ORF">F2P47_06345</name>
</gene>
<dbReference type="InterPro" id="IPR051706">
    <property type="entry name" value="Glycosyltransferase_domain"/>
</dbReference>
<reference evidence="2 3" key="1">
    <citation type="submission" date="2019-09" db="EMBL/GenBank/DDBJ databases">
        <title>Parvibaculum sedimenti sp. nov., isolated from sediment.</title>
        <authorList>
            <person name="Wang Y."/>
        </authorList>
    </citation>
    <scope>NUCLEOTIDE SEQUENCE [LARGE SCALE GENOMIC DNA]</scope>
    <source>
        <strain evidence="2 3">HXT-9</strain>
    </source>
</reference>
<dbReference type="PANTHER" id="PTHR32385">
    <property type="entry name" value="MANNOSYL PHOSPHORYLINOSITOL CERAMIDE SYNTHASE"/>
    <property type="match status" value="1"/>
</dbReference>
<protein>
    <recommendedName>
        <fullName evidence="4">Glycosyl transferase</fullName>
    </recommendedName>
</protein>
<dbReference type="InterPro" id="IPR007577">
    <property type="entry name" value="GlycoTrfase_DXD_sugar-bd_CS"/>
</dbReference>
<dbReference type="SUPFAM" id="SSF53448">
    <property type="entry name" value="Nucleotide-diphospho-sugar transferases"/>
    <property type="match status" value="1"/>
</dbReference>
<dbReference type="InterPro" id="IPR029044">
    <property type="entry name" value="Nucleotide-diphossugar_trans"/>
</dbReference>
<name>A0A6N6VIG0_9HYPH</name>
<evidence type="ECO:0000313" key="3">
    <source>
        <dbReference type="Proteomes" id="UP000468901"/>
    </source>
</evidence>
<proteinExistence type="predicted"/>
<dbReference type="EMBL" id="WESC01000005">
    <property type="protein sequence ID" value="KAB7740667.1"/>
    <property type="molecule type" value="Genomic_DNA"/>
</dbReference>